<evidence type="ECO:0000259" key="14">
    <source>
        <dbReference type="Pfam" id="PF07715"/>
    </source>
</evidence>
<feature type="chain" id="PRO_5037324632" evidence="12">
    <location>
        <begin position="30"/>
        <end position="596"/>
    </location>
</feature>
<evidence type="ECO:0000259" key="13">
    <source>
        <dbReference type="Pfam" id="PF00593"/>
    </source>
</evidence>
<keyword evidence="2 10" id="KW-0813">Transport</keyword>
<keyword evidence="7 10" id="KW-0472">Membrane</keyword>
<dbReference type="PANTHER" id="PTHR30069">
    <property type="entry name" value="TONB-DEPENDENT OUTER MEMBRANE RECEPTOR"/>
    <property type="match status" value="1"/>
</dbReference>
<sequence>MKYQKTPLRGSYRSAIALLALLSHVPAQAEEKKQELEPLVISALRIPRDNATVTSAVTVLDPVELQNEGLFQLRDALNASPGVISTSTGGQTGAVGSLFIRGTTTAYSQLVLDGMRLSDSTTPLGNVLGAGRTYDVGRIEILRGPQGAIYGGESIGGVLWMETPYGSGDPHGSTTFEAGSFNSLSAHGMFQGRTGDVSYYLSGGYEETDNDGPRQSFHQANTALRVEGKIDSVWTVGTTFRAIDSSYDNSGNSQDHLDSALATIYATGKISDRWTSRFHAGYQQEFYDSDSSYGNFGTDLRAGSVSTDQEITLAENLRLLAGAFFHESSYENTIGTDESRERYGVHTALEWDIIENLTGTAALRWEDYDAYGDELTWRVGSIYNIASTGTSIRGGVGSSFRSPSYLDLFGSSFGAGNPDLEAESSIGWDIGVEQKIGANHRIEATWFHNHITDQIQSSPAPPVNISGDSDTDGLELGLRGDFLGDTVGYRLAWTYLHESLSDQPRNAATASIDWKPTDKSLVGIGATHLASHSWGGDPIDSYTVARLFASYQVTDKVKLHARLENAFDADYELASFFGSTIEGAGTGAYAGITVDW</sequence>
<evidence type="ECO:0000256" key="4">
    <source>
        <dbReference type="ARBA" id="ARBA00022692"/>
    </source>
</evidence>
<dbReference type="Gene3D" id="2.170.130.10">
    <property type="entry name" value="TonB-dependent receptor, plug domain"/>
    <property type="match status" value="1"/>
</dbReference>
<dbReference type="Proteomes" id="UP000600139">
    <property type="component" value="Unassembled WGS sequence"/>
</dbReference>
<evidence type="ECO:0000256" key="5">
    <source>
        <dbReference type="ARBA" id="ARBA00022729"/>
    </source>
</evidence>
<evidence type="ECO:0000313" key="16">
    <source>
        <dbReference type="Proteomes" id="UP000600139"/>
    </source>
</evidence>
<dbReference type="Gene3D" id="2.40.170.20">
    <property type="entry name" value="TonB-dependent receptor, beta-barrel domain"/>
    <property type="match status" value="1"/>
</dbReference>
<comment type="caution">
    <text evidence="15">The sequence shown here is derived from an EMBL/GenBank/DDBJ whole genome shotgun (WGS) entry which is preliminary data.</text>
</comment>
<evidence type="ECO:0000313" key="15">
    <source>
        <dbReference type="EMBL" id="MBK1814734.1"/>
    </source>
</evidence>
<reference evidence="15" key="1">
    <citation type="submission" date="2021-01" db="EMBL/GenBank/DDBJ databases">
        <title>Modified the classification status of verrucomicrobia.</title>
        <authorList>
            <person name="Feng X."/>
        </authorList>
    </citation>
    <scope>NUCLEOTIDE SEQUENCE</scope>
    <source>
        <strain evidence="15">JCM 18052</strain>
    </source>
</reference>
<protein>
    <submittedName>
        <fullName evidence="15">TonB-dependent receptor</fullName>
    </submittedName>
</protein>
<keyword evidence="5 12" id="KW-0732">Signal</keyword>
<keyword evidence="9 10" id="KW-0998">Cell outer membrane</keyword>
<keyword evidence="6 11" id="KW-0798">TonB box</keyword>
<dbReference type="PROSITE" id="PS52016">
    <property type="entry name" value="TONB_DEPENDENT_REC_3"/>
    <property type="match status" value="1"/>
</dbReference>
<accession>A0A934VAU5</accession>
<evidence type="ECO:0000256" key="9">
    <source>
        <dbReference type="ARBA" id="ARBA00023237"/>
    </source>
</evidence>
<feature type="domain" description="TonB-dependent receptor plug" evidence="14">
    <location>
        <begin position="51"/>
        <end position="158"/>
    </location>
</feature>
<dbReference type="EMBL" id="JAENIK010000004">
    <property type="protein sequence ID" value="MBK1814734.1"/>
    <property type="molecule type" value="Genomic_DNA"/>
</dbReference>
<dbReference type="RefSeq" id="WP_200349687.1">
    <property type="nucleotide sequence ID" value="NZ_BAABHZ010000010.1"/>
</dbReference>
<dbReference type="AlphaFoldDB" id="A0A934VAU5"/>
<dbReference type="GO" id="GO:0015344">
    <property type="term" value="F:siderophore uptake transmembrane transporter activity"/>
    <property type="evidence" value="ECO:0007669"/>
    <property type="project" value="TreeGrafter"/>
</dbReference>
<dbReference type="InterPro" id="IPR012910">
    <property type="entry name" value="Plug_dom"/>
</dbReference>
<evidence type="ECO:0000256" key="2">
    <source>
        <dbReference type="ARBA" id="ARBA00022448"/>
    </source>
</evidence>
<evidence type="ECO:0000256" key="7">
    <source>
        <dbReference type="ARBA" id="ARBA00023136"/>
    </source>
</evidence>
<feature type="signal peptide" evidence="12">
    <location>
        <begin position="1"/>
        <end position="29"/>
    </location>
</feature>
<evidence type="ECO:0000256" key="1">
    <source>
        <dbReference type="ARBA" id="ARBA00004571"/>
    </source>
</evidence>
<keyword evidence="8 15" id="KW-0675">Receptor</keyword>
<gene>
    <name evidence="15" type="ORF">JIN84_03860</name>
</gene>
<comment type="subcellular location">
    <subcellularLocation>
        <location evidence="1 10">Cell outer membrane</location>
        <topology evidence="1 10">Multi-pass membrane protein</topology>
    </subcellularLocation>
</comment>
<dbReference type="InterPro" id="IPR039426">
    <property type="entry name" value="TonB-dep_rcpt-like"/>
</dbReference>
<keyword evidence="16" id="KW-1185">Reference proteome</keyword>
<evidence type="ECO:0000256" key="12">
    <source>
        <dbReference type="SAM" id="SignalP"/>
    </source>
</evidence>
<feature type="domain" description="TonB-dependent receptor-like beta-barrel" evidence="13">
    <location>
        <begin position="188"/>
        <end position="565"/>
    </location>
</feature>
<dbReference type="Pfam" id="PF07715">
    <property type="entry name" value="Plug"/>
    <property type="match status" value="1"/>
</dbReference>
<organism evidence="15 16">
    <name type="scientific">Luteolibacter yonseiensis</name>
    <dbReference type="NCBI Taxonomy" id="1144680"/>
    <lineage>
        <taxon>Bacteria</taxon>
        <taxon>Pseudomonadati</taxon>
        <taxon>Verrucomicrobiota</taxon>
        <taxon>Verrucomicrobiia</taxon>
        <taxon>Verrucomicrobiales</taxon>
        <taxon>Verrucomicrobiaceae</taxon>
        <taxon>Luteolibacter</taxon>
    </lineage>
</organism>
<proteinExistence type="inferred from homology"/>
<dbReference type="InterPro" id="IPR037066">
    <property type="entry name" value="Plug_dom_sf"/>
</dbReference>
<evidence type="ECO:0000256" key="8">
    <source>
        <dbReference type="ARBA" id="ARBA00023170"/>
    </source>
</evidence>
<evidence type="ECO:0000256" key="10">
    <source>
        <dbReference type="PROSITE-ProRule" id="PRU01360"/>
    </source>
</evidence>
<dbReference type="InterPro" id="IPR036942">
    <property type="entry name" value="Beta-barrel_TonB_sf"/>
</dbReference>
<dbReference type="GO" id="GO:0044718">
    <property type="term" value="P:siderophore transmembrane transport"/>
    <property type="evidence" value="ECO:0007669"/>
    <property type="project" value="TreeGrafter"/>
</dbReference>
<comment type="similarity">
    <text evidence="10 11">Belongs to the TonB-dependent receptor family.</text>
</comment>
<dbReference type="PANTHER" id="PTHR30069:SF29">
    <property type="entry name" value="HEMOGLOBIN AND HEMOGLOBIN-HAPTOGLOBIN-BINDING PROTEIN 1-RELATED"/>
    <property type="match status" value="1"/>
</dbReference>
<evidence type="ECO:0000256" key="3">
    <source>
        <dbReference type="ARBA" id="ARBA00022452"/>
    </source>
</evidence>
<evidence type="ECO:0000256" key="6">
    <source>
        <dbReference type="ARBA" id="ARBA00023077"/>
    </source>
</evidence>
<keyword evidence="4 10" id="KW-0812">Transmembrane</keyword>
<name>A0A934VAU5_9BACT</name>
<evidence type="ECO:0000256" key="11">
    <source>
        <dbReference type="RuleBase" id="RU003357"/>
    </source>
</evidence>
<dbReference type="InterPro" id="IPR000531">
    <property type="entry name" value="Beta-barrel_TonB"/>
</dbReference>
<dbReference type="SUPFAM" id="SSF56935">
    <property type="entry name" value="Porins"/>
    <property type="match status" value="1"/>
</dbReference>
<dbReference type="GO" id="GO:0009279">
    <property type="term" value="C:cell outer membrane"/>
    <property type="evidence" value="ECO:0007669"/>
    <property type="project" value="UniProtKB-SubCell"/>
</dbReference>
<dbReference type="Pfam" id="PF00593">
    <property type="entry name" value="TonB_dep_Rec_b-barrel"/>
    <property type="match status" value="1"/>
</dbReference>
<keyword evidence="3 10" id="KW-1134">Transmembrane beta strand</keyword>